<sequence length="289" mass="33046">MKQPRSLSLQLYPPPPPPPPHATPKRAVKNGTTRGNRLGYRRTSRPSTELHGRPDLNFSEVVDSETKAFVEDMNENWNQRKGSKPKHPETQQNDSNSNSRNGSLYNLENMKKDYRLKKQRIHAGLWTKEIEKEEEAKLGDSMANGGDDIEKLLDSCSEIFDTSNNDLNDSKIPSSSEFKNKPDGWETTAKAQDGNIWEMSQREEDILLQEFDRRIAYSKFQIASFIKTHIFSRRRPIDGWKYMIEELGPNAKKGKGSVSRLPSLSDASTQPFKEEKTPLDSRLTPLRGR</sequence>
<feature type="compositionally biased region" description="Pro residues" evidence="1">
    <location>
        <begin position="12"/>
        <end position="22"/>
    </location>
</feature>
<feature type="compositionally biased region" description="Polar residues" evidence="1">
    <location>
        <begin position="260"/>
        <end position="271"/>
    </location>
</feature>
<gene>
    <name evidence="2" type="ORF">FSB_LOCUS58892</name>
</gene>
<feature type="compositionally biased region" description="Polar residues" evidence="1">
    <location>
        <begin position="90"/>
        <end position="106"/>
    </location>
</feature>
<accession>A0A2N9J3B2</accession>
<protein>
    <submittedName>
        <fullName evidence="2">Uncharacterized protein</fullName>
    </submittedName>
</protein>
<feature type="region of interest" description="Disordered" evidence="1">
    <location>
        <begin position="250"/>
        <end position="289"/>
    </location>
</feature>
<reference evidence="2" key="1">
    <citation type="submission" date="2018-02" db="EMBL/GenBank/DDBJ databases">
        <authorList>
            <person name="Cohen D.B."/>
            <person name="Kent A.D."/>
        </authorList>
    </citation>
    <scope>NUCLEOTIDE SEQUENCE</scope>
</reference>
<dbReference type="PANTHER" id="PTHR35476">
    <property type="entry name" value="MUCIN-LIKE PROTEIN"/>
    <property type="match status" value="1"/>
</dbReference>
<feature type="region of interest" description="Disordered" evidence="1">
    <location>
        <begin position="167"/>
        <end position="187"/>
    </location>
</feature>
<organism evidence="2">
    <name type="scientific">Fagus sylvatica</name>
    <name type="common">Beechnut</name>
    <dbReference type="NCBI Taxonomy" id="28930"/>
    <lineage>
        <taxon>Eukaryota</taxon>
        <taxon>Viridiplantae</taxon>
        <taxon>Streptophyta</taxon>
        <taxon>Embryophyta</taxon>
        <taxon>Tracheophyta</taxon>
        <taxon>Spermatophyta</taxon>
        <taxon>Magnoliopsida</taxon>
        <taxon>eudicotyledons</taxon>
        <taxon>Gunneridae</taxon>
        <taxon>Pentapetalae</taxon>
        <taxon>rosids</taxon>
        <taxon>fabids</taxon>
        <taxon>Fagales</taxon>
        <taxon>Fagaceae</taxon>
        <taxon>Fagus</taxon>
    </lineage>
</organism>
<dbReference type="AlphaFoldDB" id="A0A2N9J3B2"/>
<dbReference type="EMBL" id="OIVN01006342">
    <property type="protein sequence ID" value="SPD31010.1"/>
    <property type="molecule type" value="Genomic_DNA"/>
</dbReference>
<feature type="compositionally biased region" description="Polar residues" evidence="1">
    <location>
        <begin position="167"/>
        <end position="177"/>
    </location>
</feature>
<feature type="region of interest" description="Disordered" evidence="1">
    <location>
        <begin position="1"/>
        <end position="106"/>
    </location>
</feature>
<dbReference type="PANTHER" id="PTHR35476:SF2">
    <property type="entry name" value="MUCIN-LIKE PROTEIN"/>
    <property type="match status" value="1"/>
</dbReference>
<evidence type="ECO:0000313" key="2">
    <source>
        <dbReference type="EMBL" id="SPD31010.1"/>
    </source>
</evidence>
<name>A0A2N9J3B2_FAGSY</name>
<proteinExistence type="predicted"/>
<evidence type="ECO:0000256" key="1">
    <source>
        <dbReference type="SAM" id="MobiDB-lite"/>
    </source>
</evidence>
<dbReference type="InterPro" id="IPR052851">
    <property type="entry name" value="GCD1_mitochondrial"/>
</dbReference>